<keyword evidence="1" id="KW-0472">Membrane</keyword>
<proteinExistence type="predicted"/>
<dbReference type="EMBL" id="CAACYH010000004">
    <property type="protein sequence ID" value="VFB15049.1"/>
    <property type="molecule type" value="Genomic_DNA"/>
</dbReference>
<dbReference type="AlphaFoldDB" id="A0A449I6J9"/>
<protein>
    <submittedName>
        <fullName evidence="2">MATE efflux family protein</fullName>
    </submittedName>
</protein>
<feature type="transmembrane region" description="Helical" evidence="1">
    <location>
        <begin position="75"/>
        <end position="101"/>
    </location>
</feature>
<gene>
    <name evidence="2" type="ORF">NCTC7812_02633</name>
</gene>
<keyword evidence="1" id="KW-1133">Transmembrane helix</keyword>
<evidence type="ECO:0000256" key="1">
    <source>
        <dbReference type="SAM" id="Phobius"/>
    </source>
</evidence>
<feature type="transmembrane region" description="Helical" evidence="1">
    <location>
        <begin position="45"/>
        <end position="69"/>
    </location>
</feature>
<name>A0A449I6J9_9BACE</name>
<keyword evidence="1" id="KW-0812">Transmembrane</keyword>
<evidence type="ECO:0000313" key="2">
    <source>
        <dbReference type="EMBL" id="VFB15049.1"/>
    </source>
</evidence>
<organism evidence="2 3">
    <name type="scientific">Prevotella heparinolytica</name>
    <dbReference type="NCBI Taxonomy" id="28113"/>
    <lineage>
        <taxon>Bacteria</taxon>
        <taxon>Pseudomonadati</taxon>
        <taxon>Bacteroidota</taxon>
        <taxon>Bacteroidia</taxon>
        <taxon>Bacteroidales</taxon>
        <taxon>Bacteroidaceae</taxon>
        <taxon>Bacteroides</taxon>
    </lineage>
</organism>
<sequence>MSDKREADKIVRNQLPQLLNPHKKQKIKNSEDMTATADFKQTAQYIGLAICGLIMRTAFGVSGILWGIIREIVNGVFRVAIGVIVAILSTIAFFGFILWLFTL</sequence>
<dbReference type="Proteomes" id="UP000396835">
    <property type="component" value="Unassembled WGS sequence"/>
</dbReference>
<reference evidence="2 3" key="1">
    <citation type="submission" date="2019-02" db="EMBL/GenBank/DDBJ databases">
        <authorList>
            <consortium name="Pathogen Informatics"/>
        </authorList>
    </citation>
    <scope>NUCLEOTIDE SEQUENCE [LARGE SCALE GENOMIC DNA]</scope>
    <source>
        <strain evidence="2 3">3012STDY7078512</strain>
    </source>
</reference>
<accession>A0A449I6J9</accession>
<evidence type="ECO:0000313" key="3">
    <source>
        <dbReference type="Proteomes" id="UP000396835"/>
    </source>
</evidence>